<evidence type="ECO:0000313" key="1">
    <source>
        <dbReference type="EMBL" id="QRC94405.1"/>
    </source>
</evidence>
<sequence>MHYDRIPERADDDQTCTSTLSFAPGISADDCAGLTGVIRGLDQLSLVKEFAEGPLWWMTPWAAEIEGTEARVMKTWHECGQPHFTVQLWVQYRGRESMDKQPTVHVFLDHSETYVWGNIHWYKGSGETS</sequence>
<protein>
    <submittedName>
        <fullName evidence="1">Uncharacterized protein</fullName>
    </submittedName>
</protein>
<dbReference type="VEuPathDB" id="FungiDB:JI435_430680"/>
<keyword evidence="2" id="KW-1185">Reference proteome</keyword>
<name>A0A7U2EWK0_PHANO</name>
<reference evidence="2" key="1">
    <citation type="journal article" date="2021" name="BMC Genomics">
        <title>Chromosome-level genome assembly and manually-curated proteome of model necrotroph Parastagonospora nodorum Sn15 reveals a genome-wide trove of candidate effector homologs, and redundancy of virulence-related functions within an accessory chromosome.</title>
        <authorList>
            <person name="Bertazzoni S."/>
            <person name="Jones D.A.B."/>
            <person name="Phan H.T."/>
            <person name="Tan K.-C."/>
            <person name="Hane J.K."/>
        </authorList>
    </citation>
    <scope>NUCLEOTIDE SEQUENCE [LARGE SCALE GENOMIC DNA]</scope>
    <source>
        <strain evidence="2">SN15 / ATCC MYA-4574 / FGSC 10173)</strain>
    </source>
</reference>
<dbReference type="EMBL" id="CP069026">
    <property type="protein sequence ID" value="QRC94405.1"/>
    <property type="molecule type" value="Genomic_DNA"/>
</dbReference>
<accession>A0A7U2EWK0</accession>
<dbReference type="AlphaFoldDB" id="A0A7U2EWK0"/>
<proteinExistence type="predicted"/>
<evidence type="ECO:0000313" key="2">
    <source>
        <dbReference type="Proteomes" id="UP000663193"/>
    </source>
</evidence>
<gene>
    <name evidence="1" type="ORF">JI435_430680</name>
</gene>
<dbReference type="Proteomes" id="UP000663193">
    <property type="component" value="Chromosome 4"/>
</dbReference>
<organism evidence="1 2">
    <name type="scientific">Phaeosphaeria nodorum (strain SN15 / ATCC MYA-4574 / FGSC 10173)</name>
    <name type="common">Glume blotch fungus</name>
    <name type="synonym">Parastagonospora nodorum</name>
    <dbReference type="NCBI Taxonomy" id="321614"/>
    <lineage>
        <taxon>Eukaryota</taxon>
        <taxon>Fungi</taxon>
        <taxon>Dikarya</taxon>
        <taxon>Ascomycota</taxon>
        <taxon>Pezizomycotina</taxon>
        <taxon>Dothideomycetes</taxon>
        <taxon>Pleosporomycetidae</taxon>
        <taxon>Pleosporales</taxon>
        <taxon>Pleosporineae</taxon>
        <taxon>Phaeosphaeriaceae</taxon>
        <taxon>Parastagonospora</taxon>
    </lineage>
</organism>